<dbReference type="Proteomes" id="UP000822993">
    <property type="component" value="Unassembled WGS sequence"/>
</dbReference>
<keyword evidence="3" id="KW-1185">Reference proteome</keyword>
<evidence type="ECO:0000256" key="1">
    <source>
        <dbReference type="SAM" id="SignalP"/>
    </source>
</evidence>
<comment type="caution">
    <text evidence="2">The sequence shown here is derived from an EMBL/GenBank/DDBJ whole genome shotgun (WGS) entry which is preliminary data.</text>
</comment>
<evidence type="ECO:0000313" key="3">
    <source>
        <dbReference type="Proteomes" id="UP000822993"/>
    </source>
</evidence>
<dbReference type="EMBL" id="JACSPN010000004">
    <property type="protein sequence ID" value="MBE7699725.1"/>
    <property type="molecule type" value="Genomic_DNA"/>
</dbReference>
<reference evidence="2 3" key="1">
    <citation type="submission" date="2020-08" db="EMBL/GenBank/DDBJ databases">
        <title>A Genomic Blueprint of the Chicken Gut Microbiome.</title>
        <authorList>
            <person name="Gilroy R."/>
            <person name="Ravi A."/>
            <person name="Getino M."/>
            <person name="Pursley I."/>
            <person name="Horton D.L."/>
            <person name="Alikhan N.-F."/>
            <person name="Baker D."/>
            <person name="Gharbi K."/>
            <person name="Hall N."/>
            <person name="Watson M."/>
            <person name="Adriaenssens E.M."/>
            <person name="Foster-Nyarko E."/>
            <person name="Jarju S."/>
            <person name="Secka A."/>
            <person name="Antonio M."/>
            <person name="Oren A."/>
            <person name="Chaudhuri R."/>
            <person name="La Ragione R.M."/>
            <person name="Hildebrand F."/>
            <person name="Pallen M.J."/>
        </authorList>
    </citation>
    <scope>NUCLEOTIDE SEQUENCE [LARGE SCALE GENOMIC DNA]</scope>
    <source>
        <strain evidence="2 3">Sa1BUA8</strain>
    </source>
</reference>
<evidence type="ECO:0000313" key="2">
    <source>
        <dbReference type="EMBL" id="MBE7699725.1"/>
    </source>
</evidence>
<organism evidence="2 3">
    <name type="scientific">Oerskovia douganii</name>
    <dbReference type="NCBI Taxonomy" id="2762210"/>
    <lineage>
        <taxon>Bacteria</taxon>
        <taxon>Bacillati</taxon>
        <taxon>Actinomycetota</taxon>
        <taxon>Actinomycetes</taxon>
        <taxon>Micrococcales</taxon>
        <taxon>Cellulomonadaceae</taxon>
        <taxon>Oerskovia</taxon>
    </lineage>
</organism>
<dbReference type="PROSITE" id="PS51257">
    <property type="entry name" value="PROKAR_LIPOPROTEIN"/>
    <property type="match status" value="1"/>
</dbReference>
<gene>
    <name evidence="2" type="ORF">H9623_05295</name>
</gene>
<sequence>MNSRKARFVLVASSLALTTTLLAGCADPGAVDDDGGTTAAGELRAVAADGLAPVLVLGSSDPAELALTASQAFFAAAPVVVLAAADDAQAQDAAAAAALALHAPVLLTGGAIADSGLAKEVERLGAVSAVVVTPDRAQAAGTDGTAAVAPTVEAVPVASDEDLARDAKRAVEAIDPGLDAVPLDAGALVTTPAGGTEIDDRDLSDVQDQLPRTAVPRLLTEVLALVDEAPGQSAAVATAQAAGVVPLAVAGGDPRATSESVQAMARAKALAVVGIGESFGTVDDLTARVRAAETGVELAGGGQLVSTGKRFVVLPSTTVPSSPSRIAEMVEKAASRAEPYVEVAVASGEADRTATVPTVELVVTESSGAAGRDGNYSTELAVEAVRPAVQAALDAGQHVLLEIQPGRAPFVDQVERYADLLALPGVGVSLDLDARRAGGVVARDGVVPAEEINDVVSYLSGFVRSRALPQKMLVVHASTPRSVVDLGAVTTTDGAVAVVVHSDVAGSVSARTRAWDALTVGAPASLGWGWTDLVGEVTPERAATTEPLAPAPLLVVVE</sequence>
<feature type="signal peptide" evidence="1">
    <location>
        <begin position="1"/>
        <end position="23"/>
    </location>
</feature>
<evidence type="ECO:0008006" key="4">
    <source>
        <dbReference type="Google" id="ProtNLM"/>
    </source>
</evidence>
<name>A0A9D5U894_9CELL</name>
<dbReference type="AlphaFoldDB" id="A0A9D5U894"/>
<dbReference type="RefSeq" id="WP_193719006.1">
    <property type="nucleotide sequence ID" value="NZ_JACSPN010000004.1"/>
</dbReference>
<feature type="chain" id="PRO_5039304040" description="Cell wall-binding repeat-containing protein" evidence="1">
    <location>
        <begin position="24"/>
        <end position="558"/>
    </location>
</feature>
<accession>A0A9D5U894</accession>
<proteinExistence type="predicted"/>
<keyword evidence="1" id="KW-0732">Signal</keyword>
<protein>
    <recommendedName>
        <fullName evidence="4">Cell wall-binding repeat-containing protein</fullName>
    </recommendedName>
</protein>